<keyword evidence="2" id="KW-1185">Reference proteome</keyword>
<dbReference type="Proteomes" id="UP001152888">
    <property type="component" value="Unassembled WGS sequence"/>
</dbReference>
<gene>
    <name evidence="1" type="ORF">ACAOBT_LOCUS34772</name>
</gene>
<dbReference type="AlphaFoldDB" id="A0A9P0MBJ2"/>
<name>A0A9P0MBJ2_ACAOB</name>
<proteinExistence type="predicted"/>
<sequence>MSMKIWNLKIELGSRVISVSPPCSMKCERRQSEVVLMLF</sequence>
<accession>A0A9P0MBJ2</accession>
<reference evidence="1" key="1">
    <citation type="submission" date="2022-03" db="EMBL/GenBank/DDBJ databases">
        <authorList>
            <person name="Sayadi A."/>
        </authorList>
    </citation>
    <scope>NUCLEOTIDE SEQUENCE</scope>
</reference>
<protein>
    <submittedName>
        <fullName evidence="1">Uncharacterized protein</fullName>
    </submittedName>
</protein>
<dbReference type="EMBL" id="CAKOFQ010008690">
    <property type="protein sequence ID" value="CAH2015464.1"/>
    <property type="molecule type" value="Genomic_DNA"/>
</dbReference>
<evidence type="ECO:0000313" key="1">
    <source>
        <dbReference type="EMBL" id="CAH2015464.1"/>
    </source>
</evidence>
<comment type="caution">
    <text evidence="1">The sequence shown here is derived from an EMBL/GenBank/DDBJ whole genome shotgun (WGS) entry which is preliminary data.</text>
</comment>
<organism evidence="1 2">
    <name type="scientific">Acanthoscelides obtectus</name>
    <name type="common">Bean weevil</name>
    <name type="synonym">Bruchus obtectus</name>
    <dbReference type="NCBI Taxonomy" id="200917"/>
    <lineage>
        <taxon>Eukaryota</taxon>
        <taxon>Metazoa</taxon>
        <taxon>Ecdysozoa</taxon>
        <taxon>Arthropoda</taxon>
        <taxon>Hexapoda</taxon>
        <taxon>Insecta</taxon>
        <taxon>Pterygota</taxon>
        <taxon>Neoptera</taxon>
        <taxon>Endopterygota</taxon>
        <taxon>Coleoptera</taxon>
        <taxon>Polyphaga</taxon>
        <taxon>Cucujiformia</taxon>
        <taxon>Chrysomeloidea</taxon>
        <taxon>Chrysomelidae</taxon>
        <taxon>Bruchinae</taxon>
        <taxon>Bruchini</taxon>
        <taxon>Acanthoscelides</taxon>
    </lineage>
</organism>
<evidence type="ECO:0000313" key="2">
    <source>
        <dbReference type="Proteomes" id="UP001152888"/>
    </source>
</evidence>